<comment type="miscellaneous">
    <text evidence="14">Carbon 2 of the heme B porphyrin ring is defined according to the Fischer nomenclature.</text>
</comment>
<organism evidence="15 16">
    <name type="scientific">Temperatibacter marinus</name>
    <dbReference type="NCBI Taxonomy" id="1456591"/>
    <lineage>
        <taxon>Bacteria</taxon>
        <taxon>Pseudomonadati</taxon>
        <taxon>Pseudomonadota</taxon>
        <taxon>Alphaproteobacteria</taxon>
        <taxon>Kordiimonadales</taxon>
        <taxon>Temperatibacteraceae</taxon>
        <taxon>Temperatibacter</taxon>
    </lineage>
</organism>
<comment type="similarity">
    <text evidence="14">Belongs to the UbiA prenyltransferase family. Protoheme IX farnesyltransferase subfamily.</text>
</comment>
<dbReference type="CDD" id="cd13957">
    <property type="entry name" value="PT_UbiA_Cox10"/>
    <property type="match status" value="1"/>
</dbReference>
<keyword evidence="9 14" id="KW-0472">Membrane</keyword>
<dbReference type="GO" id="GO:0008495">
    <property type="term" value="F:protoheme IX farnesyltransferase activity"/>
    <property type="evidence" value="ECO:0007669"/>
    <property type="project" value="UniProtKB-UniRule"/>
</dbReference>
<dbReference type="GO" id="GO:0005886">
    <property type="term" value="C:plasma membrane"/>
    <property type="evidence" value="ECO:0007669"/>
    <property type="project" value="UniProtKB-SubCell"/>
</dbReference>
<dbReference type="RefSeq" id="WP_310798752.1">
    <property type="nucleotide sequence ID" value="NZ_CP123872.1"/>
</dbReference>
<proteinExistence type="inferred from homology"/>
<feature type="transmembrane region" description="Helical" evidence="14">
    <location>
        <begin position="214"/>
        <end position="234"/>
    </location>
</feature>
<dbReference type="PANTHER" id="PTHR43448">
    <property type="entry name" value="PROTOHEME IX FARNESYLTRANSFERASE, MITOCHONDRIAL"/>
    <property type="match status" value="1"/>
</dbReference>
<comment type="catalytic activity">
    <reaction evidence="13 14">
        <text>heme b + (2E,6E)-farnesyl diphosphate + H2O = Fe(II)-heme o + diphosphate</text>
        <dbReference type="Rhea" id="RHEA:28070"/>
        <dbReference type="ChEBI" id="CHEBI:15377"/>
        <dbReference type="ChEBI" id="CHEBI:33019"/>
        <dbReference type="ChEBI" id="CHEBI:60344"/>
        <dbReference type="ChEBI" id="CHEBI:60530"/>
        <dbReference type="ChEBI" id="CHEBI:175763"/>
        <dbReference type="EC" id="2.5.1.141"/>
    </reaction>
</comment>
<feature type="transmembrane region" description="Helical" evidence="14">
    <location>
        <begin position="271"/>
        <end position="296"/>
    </location>
</feature>
<protein>
    <recommendedName>
        <fullName evidence="11 14">Protoheme IX farnesyltransferase</fullName>
        <ecNumber evidence="3 14">2.5.1.141</ecNumber>
    </recommendedName>
    <alternativeName>
        <fullName evidence="12 14">Heme B farnesyltransferase</fullName>
    </alternativeName>
    <alternativeName>
        <fullName evidence="10 14">Heme O synthase</fullName>
    </alternativeName>
</protein>
<dbReference type="InterPro" id="IPR044878">
    <property type="entry name" value="UbiA_sf"/>
</dbReference>
<keyword evidence="16" id="KW-1185">Reference proteome</keyword>
<feature type="transmembrane region" description="Helical" evidence="14">
    <location>
        <begin position="240"/>
        <end position="259"/>
    </location>
</feature>
<evidence type="ECO:0000256" key="8">
    <source>
        <dbReference type="ARBA" id="ARBA00023133"/>
    </source>
</evidence>
<dbReference type="GO" id="GO:0048034">
    <property type="term" value="P:heme O biosynthetic process"/>
    <property type="evidence" value="ECO:0007669"/>
    <property type="project" value="UniProtKB-UniRule"/>
</dbReference>
<dbReference type="EMBL" id="CP123872">
    <property type="protein sequence ID" value="WND02912.1"/>
    <property type="molecule type" value="Genomic_DNA"/>
</dbReference>
<feature type="transmembrane region" description="Helical" evidence="14">
    <location>
        <begin position="107"/>
        <end position="132"/>
    </location>
</feature>
<dbReference type="Gene3D" id="1.10.357.140">
    <property type="entry name" value="UbiA prenyltransferase"/>
    <property type="match status" value="1"/>
</dbReference>
<feature type="transmembrane region" description="Helical" evidence="14">
    <location>
        <begin position="20"/>
        <end position="39"/>
    </location>
</feature>
<gene>
    <name evidence="14" type="primary">ctaB</name>
    <name evidence="15" type="ORF">QGN29_00860</name>
</gene>
<evidence type="ECO:0000256" key="12">
    <source>
        <dbReference type="ARBA" id="ARBA00042475"/>
    </source>
</evidence>
<keyword evidence="5 14" id="KW-0808">Transferase</keyword>
<evidence type="ECO:0000256" key="3">
    <source>
        <dbReference type="ARBA" id="ARBA00012292"/>
    </source>
</evidence>
<dbReference type="HAMAP" id="MF_00154">
    <property type="entry name" value="CyoE_CtaB"/>
    <property type="match status" value="1"/>
</dbReference>
<dbReference type="NCBIfam" id="TIGR01473">
    <property type="entry name" value="cyoE_ctaB"/>
    <property type="match status" value="1"/>
</dbReference>
<keyword evidence="7 14" id="KW-1133">Transmembrane helix</keyword>
<dbReference type="Pfam" id="PF01040">
    <property type="entry name" value="UbiA"/>
    <property type="match status" value="1"/>
</dbReference>
<dbReference type="InterPro" id="IPR030470">
    <property type="entry name" value="UbiA_prenylTrfase_CS"/>
</dbReference>
<keyword evidence="6 14" id="KW-0812">Transmembrane</keyword>
<dbReference type="InterPro" id="IPR000537">
    <property type="entry name" value="UbiA_prenyltransferase"/>
</dbReference>
<accession>A0AA52ECJ6</accession>
<sequence length="297" mass="32637">MSEHNTQSANADVNDYFQLLKPRVMSLVIFTAFVGVIAAPGDMHPIMAFVSVLLIAIGAGASGALNMWYDADIDQDMDRTKGRPVPAGKVSADHAKTYGMILSFGSVFLMGILINVTSAVLLALTIFFYVVIYTIWLKRRTPQNIVIGGAAGAFPPMIGWAAVTDSVTLESLVLFGIIFIWTPPHFFALSLFISNDYERVKVPMMPVVHGDQATRNNIIVYSLLLAPFAVLPYFMGFAGLAYGVVTAMLGLIFVYYALCISMKREGAEKRLFLFSIFYLFAVFATLALERIILGWIS</sequence>
<evidence type="ECO:0000256" key="14">
    <source>
        <dbReference type="HAMAP-Rule" id="MF_00154"/>
    </source>
</evidence>
<dbReference type="AlphaFoldDB" id="A0AA52ECJ6"/>
<dbReference type="KEGG" id="tmk:QGN29_00860"/>
<evidence type="ECO:0000256" key="5">
    <source>
        <dbReference type="ARBA" id="ARBA00022679"/>
    </source>
</evidence>
<evidence type="ECO:0000256" key="2">
    <source>
        <dbReference type="ARBA" id="ARBA00004919"/>
    </source>
</evidence>
<feature type="transmembrane region" description="Helical" evidence="14">
    <location>
        <begin position="144"/>
        <end position="163"/>
    </location>
</feature>
<evidence type="ECO:0000256" key="11">
    <source>
        <dbReference type="ARBA" id="ARBA00040810"/>
    </source>
</evidence>
<dbReference type="NCBIfam" id="NF003349">
    <property type="entry name" value="PRK04375.1-2"/>
    <property type="match status" value="1"/>
</dbReference>
<name>A0AA52ECJ6_9PROT</name>
<comment type="function">
    <text evidence="14">Converts heme B (protoheme IX) to heme O by substitution of the vinyl group on carbon 2 of heme B porphyrin ring with a hydroxyethyl farnesyl side group.</text>
</comment>
<evidence type="ECO:0000256" key="10">
    <source>
        <dbReference type="ARBA" id="ARBA00030253"/>
    </source>
</evidence>
<feature type="transmembrane region" description="Helical" evidence="14">
    <location>
        <begin position="169"/>
        <end position="193"/>
    </location>
</feature>
<evidence type="ECO:0000256" key="1">
    <source>
        <dbReference type="ARBA" id="ARBA00004651"/>
    </source>
</evidence>
<dbReference type="InterPro" id="IPR006369">
    <property type="entry name" value="Protohaem_IX_farnesylTrfase"/>
</dbReference>
<reference evidence="15" key="1">
    <citation type="submission" date="2023-04" db="EMBL/GenBank/DDBJ databases">
        <title>Complete genome sequence of Temperatibacter marinus.</title>
        <authorList>
            <person name="Rong J.-C."/>
            <person name="Yi M.-L."/>
            <person name="Zhao Q."/>
        </authorList>
    </citation>
    <scope>NUCLEOTIDE SEQUENCE</scope>
    <source>
        <strain evidence="15">NBRC 110045</strain>
    </source>
</reference>
<evidence type="ECO:0000256" key="4">
    <source>
        <dbReference type="ARBA" id="ARBA00022475"/>
    </source>
</evidence>
<feature type="transmembrane region" description="Helical" evidence="14">
    <location>
        <begin position="46"/>
        <end position="69"/>
    </location>
</feature>
<comment type="subcellular location">
    <subcellularLocation>
        <location evidence="1 14">Cell membrane</location>
        <topology evidence="1 14">Multi-pass membrane protein</topology>
    </subcellularLocation>
</comment>
<evidence type="ECO:0000256" key="13">
    <source>
        <dbReference type="ARBA" id="ARBA00047690"/>
    </source>
</evidence>
<dbReference type="PROSITE" id="PS00943">
    <property type="entry name" value="UBIA"/>
    <property type="match status" value="1"/>
</dbReference>
<evidence type="ECO:0000256" key="7">
    <source>
        <dbReference type="ARBA" id="ARBA00022989"/>
    </source>
</evidence>
<keyword evidence="8 14" id="KW-0350">Heme biosynthesis</keyword>
<keyword evidence="4 14" id="KW-1003">Cell membrane</keyword>
<comment type="pathway">
    <text evidence="2 14">Porphyrin-containing compound metabolism; heme O biosynthesis; heme O from protoheme: step 1/1.</text>
</comment>
<dbReference type="Proteomes" id="UP001268683">
    <property type="component" value="Chromosome"/>
</dbReference>
<evidence type="ECO:0000313" key="15">
    <source>
        <dbReference type="EMBL" id="WND02912.1"/>
    </source>
</evidence>
<dbReference type="EC" id="2.5.1.141" evidence="3 14"/>
<evidence type="ECO:0000256" key="6">
    <source>
        <dbReference type="ARBA" id="ARBA00022692"/>
    </source>
</evidence>
<dbReference type="PANTHER" id="PTHR43448:SF7">
    <property type="entry name" value="4-HYDROXYBENZOATE SOLANESYLTRANSFERASE"/>
    <property type="match status" value="1"/>
</dbReference>
<evidence type="ECO:0000256" key="9">
    <source>
        <dbReference type="ARBA" id="ARBA00023136"/>
    </source>
</evidence>
<evidence type="ECO:0000313" key="16">
    <source>
        <dbReference type="Proteomes" id="UP001268683"/>
    </source>
</evidence>